<accession>A0A158C1L8</accession>
<evidence type="ECO:0000256" key="5">
    <source>
        <dbReference type="ARBA" id="ARBA00022723"/>
    </source>
</evidence>
<keyword evidence="7" id="KW-0677">Repeat</keyword>
<dbReference type="InterPro" id="IPR051459">
    <property type="entry name" value="Cytochrome_c-type_DH"/>
</dbReference>
<dbReference type="Gene3D" id="1.10.760.10">
    <property type="entry name" value="Cytochrome c-like domain"/>
    <property type="match status" value="2"/>
</dbReference>
<dbReference type="PANTHER" id="PTHR35008">
    <property type="entry name" value="BLL4482 PROTEIN-RELATED"/>
    <property type="match status" value="1"/>
</dbReference>
<feature type="binding site" description="axial binding residue" evidence="12">
    <location>
        <position position="317"/>
    </location>
    <ligand>
        <name>heme c</name>
        <dbReference type="ChEBI" id="CHEBI:61717"/>
        <label>3</label>
    </ligand>
    <ligandPart>
        <name>Fe</name>
        <dbReference type="ChEBI" id="CHEBI:18248"/>
    </ligandPart>
</feature>
<reference evidence="15" key="1">
    <citation type="submission" date="2016-01" db="EMBL/GenBank/DDBJ databases">
        <authorList>
            <person name="Peeters C."/>
        </authorList>
    </citation>
    <scope>NUCLEOTIDE SEQUENCE [LARGE SCALE GENOMIC DNA]</scope>
    <source>
        <strain evidence="15">LMG 29325</strain>
    </source>
</reference>
<evidence type="ECO:0000256" key="8">
    <source>
        <dbReference type="ARBA" id="ARBA00022982"/>
    </source>
</evidence>
<gene>
    <name evidence="15" type="ORF">AWB82_04881</name>
</gene>
<feature type="binding site" description="covalent" evidence="11">
    <location>
        <position position="186"/>
    </location>
    <ligand>
        <name>heme c</name>
        <dbReference type="ChEBI" id="CHEBI:61717"/>
        <label>2</label>
    </ligand>
</feature>
<evidence type="ECO:0000256" key="12">
    <source>
        <dbReference type="PIRSR" id="PIRSR000018-51"/>
    </source>
</evidence>
<proteinExistence type="predicted"/>
<evidence type="ECO:0000256" key="3">
    <source>
        <dbReference type="ARBA" id="ARBA00022475"/>
    </source>
</evidence>
<feature type="binding site" description="covalent" evidence="11">
    <location>
        <position position="40"/>
    </location>
    <ligand>
        <name>heme c</name>
        <dbReference type="ChEBI" id="CHEBI:61717"/>
        <label>1</label>
    </ligand>
</feature>
<dbReference type="InterPro" id="IPR014353">
    <property type="entry name" value="Membr-bd_ADH_cyt_c"/>
</dbReference>
<keyword evidence="5 12" id="KW-0479">Metal-binding</keyword>
<keyword evidence="8" id="KW-0249">Electron transport</keyword>
<dbReference type="AlphaFoldDB" id="A0A158C1L8"/>
<dbReference type="Proteomes" id="UP000054596">
    <property type="component" value="Unassembled WGS sequence"/>
</dbReference>
<feature type="binding site" description="axial binding residue" evidence="12">
    <location>
        <position position="41"/>
    </location>
    <ligand>
        <name>heme c</name>
        <dbReference type="ChEBI" id="CHEBI:61717"/>
        <label>1</label>
    </ligand>
    <ligandPart>
        <name>Fe</name>
        <dbReference type="ChEBI" id="CHEBI:18248"/>
    </ligandPart>
</feature>
<evidence type="ECO:0000256" key="13">
    <source>
        <dbReference type="SAM" id="SignalP"/>
    </source>
</evidence>
<feature type="binding site" description="covalent" evidence="11">
    <location>
        <position position="37"/>
    </location>
    <ligand>
        <name>heme c</name>
        <dbReference type="ChEBI" id="CHEBI:61717"/>
        <label>1</label>
    </ligand>
</feature>
<evidence type="ECO:0000256" key="11">
    <source>
        <dbReference type="PIRSR" id="PIRSR000018-50"/>
    </source>
</evidence>
<organism evidence="15 16">
    <name type="scientific">Caballeronia glebae</name>
    <dbReference type="NCBI Taxonomy" id="1777143"/>
    <lineage>
        <taxon>Bacteria</taxon>
        <taxon>Pseudomonadati</taxon>
        <taxon>Pseudomonadota</taxon>
        <taxon>Betaproteobacteria</taxon>
        <taxon>Burkholderiales</taxon>
        <taxon>Burkholderiaceae</taxon>
        <taxon>Caballeronia</taxon>
    </lineage>
</organism>
<evidence type="ECO:0000256" key="10">
    <source>
        <dbReference type="ARBA" id="ARBA00023136"/>
    </source>
</evidence>
<keyword evidence="4 11" id="KW-0349">Heme</keyword>
<name>A0A158C1L8_9BURK</name>
<dbReference type="PRINTS" id="PR00605">
    <property type="entry name" value="CYTCHROMECIC"/>
</dbReference>
<dbReference type="RefSeq" id="WP_086971785.1">
    <property type="nucleotide sequence ID" value="NZ_FCOJ02000040.1"/>
</dbReference>
<feature type="binding site" description="covalent" evidence="11">
    <location>
        <position position="313"/>
    </location>
    <ligand>
        <name>heme c</name>
        <dbReference type="ChEBI" id="CHEBI:61717"/>
        <label>3</label>
    </ligand>
</feature>
<feature type="domain" description="Cytochrome c" evidence="14">
    <location>
        <begin position="300"/>
        <end position="389"/>
    </location>
</feature>
<feature type="binding site" description="covalent" evidence="11">
    <location>
        <position position="316"/>
    </location>
    <ligand>
        <name>heme c</name>
        <dbReference type="ChEBI" id="CHEBI:61717"/>
        <label>3</label>
    </ligand>
</feature>
<dbReference type="GO" id="GO:0016614">
    <property type="term" value="F:oxidoreductase activity, acting on CH-OH group of donors"/>
    <property type="evidence" value="ECO:0007669"/>
    <property type="project" value="InterPro"/>
</dbReference>
<comment type="cofactor">
    <cofactor evidence="11">
        <name>heme c</name>
        <dbReference type="ChEBI" id="CHEBI:61717"/>
    </cofactor>
    <text evidence="11">Binds 3 heme c groups covalently per subunit.</text>
</comment>
<evidence type="ECO:0000256" key="9">
    <source>
        <dbReference type="ARBA" id="ARBA00023004"/>
    </source>
</evidence>
<feature type="binding site" description="axial binding residue" evidence="12">
    <location>
        <position position="187"/>
    </location>
    <ligand>
        <name>heme c</name>
        <dbReference type="ChEBI" id="CHEBI:61717"/>
        <label>2</label>
    </ligand>
    <ligandPart>
        <name>Fe</name>
        <dbReference type="ChEBI" id="CHEBI:18248"/>
    </ligandPart>
</feature>
<evidence type="ECO:0000259" key="14">
    <source>
        <dbReference type="PROSITE" id="PS51007"/>
    </source>
</evidence>
<dbReference type="Pfam" id="PF00034">
    <property type="entry name" value="Cytochrom_C"/>
    <property type="match status" value="2"/>
</dbReference>
<keyword evidence="16" id="KW-1185">Reference proteome</keyword>
<dbReference type="GO" id="GO:0005886">
    <property type="term" value="C:plasma membrane"/>
    <property type="evidence" value="ECO:0007669"/>
    <property type="project" value="UniProtKB-SubCell"/>
</dbReference>
<keyword evidence="6 13" id="KW-0732">Signal</keyword>
<evidence type="ECO:0000256" key="6">
    <source>
        <dbReference type="ARBA" id="ARBA00022729"/>
    </source>
</evidence>
<evidence type="ECO:0000256" key="1">
    <source>
        <dbReference type="ARBA" id="ARBA00004236"/>
    </source>
</evidence>
<dbReference type="PANTHER" id="PTHR35008:SF8">
    <property type="entry name" value="ALCOHOL DEHYDROGENASE CYTOCHROME C SUBUNIT"/>
    <property type="match status" value="1"/>
</dbReference>
<protein>
    <submittedName>
        <fullName evidence="15">Cytochrome c, class I</fullName>
    </submittedName>
</protein>
<keyword evidence="10" id="KW-0472">Membrane</keyword>
<dbReference type="InterPro" id="IPR008168">
    <property type="entry name" value="Cyt_C_IC"/>
</dbReference>
<feature type="domain" description="Cytochrome c" evidence="14">
    <location>
        <begin position="23"/>
        <end position="126"/>
    </location>
</feature>
<keyword evidence="2" id="KW-0813">Transport</keyword>
<dbReference type="SUPFAM" id="SSF46626">
    <property type="entry name" value="Cytochrome c"/>
    <property type="match status" value="3"/>
</dbReference>
<comment type="subcellular location">
    <subcellularLocation>
        <location evidence="1">Cell membrane</location>
    </subcellularLocation>
</comment>
<evidence type="ECO:0000256" key="4">
    <source>
        <dbReference type="ARBA" id="ARBA00022617"/>
    </source>
</evidence>
<dbReference type="EMBL" id="FCOJ02000040">
    <property type="protein sequence ID" value="SAK76249.1"/>
    <property type="molecule type" value="Genomic_DNA"/>
</dbReference>
<feature type="signal peptide" evidence="13">
    <location>
        <begin position="1"/>
        <end position="21"/>
    </location>
</feature>
<keyword evidence="3" id="KW-1003">Cell membrane</keyword>
<keyword evidence="9 12" id="KW-0408">Iron</keyword>
<dbReference type="OrthoDB" id="9809720at2"/>
<dbReference type="InterPro" id="IPR036909">
    <property type="entry name" value="Cyt_c-like_dom_sf"/>
</dbReference>
<dbReference type="STRING" id="1777143.AWB82_04881"/>
<evidence type="ECO:0000256" key="2">
    <source>
        <dbReference type="ARBA" id="ARBA00022448"/>
    </source>
</evidence>
<evidence type="ECO:0000313" key="16">
    <source>
        <dbReference type="Proteomes" id="UP000054596"/>
    </source>
</evidence>
<sequence length="409" mass="43943">MRARLACPIVLLACVFGPANAQTTLTQGEYLVRAGGCMSCHTADPERPFAGGRPIPTPFGSVFAPNITSDRDTGIGAWTDAQFVRAMREGIGRNGERLYPAFPYTSYTLLSDADLLAMRAYLATVPPVRVATPRNTLSFPFDQRWLMALWNLVNFSPRRFVRDPSKSAEWNRGAYLVEGLGHCGECHTPRDWLGGLKQRERLGGATIAGWQAGNLTPDRVAGIGAWRDDELLRFLSTGAAPGRAYALGPMAEVVSSSTQYLTPADSRAMIAYLRAVSSVAVKDARVRTSFGRPARADITSLDSPGARFYAAACASCHGVTGEGSKPFPSLVHDGVSGALGTATTGNLVLVILRGVNRQTRDSHALMPAFGTQFTDEQIADLSNYVTAQFGDPRAKTDAKAVARLRSIGQ</sequence>
<dbReference type="GO" id="GO:0009055">
    <property type="term" value="F:electron transfer activity"/>
    <property type="evidence" value="ECO:0007669"/>
    <property type="project" value="InterPro"/>
</dbReference>
<evidence type="ECO:0000256" key="7">
    <source>
        <dbReference type="ARBA" id="ARBA00022737"/>
    </source>
</evidence>
<feature type="chain" id="PRO_5007622485" evidence="13">
    <location>
        <begin position="22"/>
        <end position="409"/>
    </location>
</feature>
<dbReference type="GO" id="GO:0005506">
    <property type="term" value="F:iron ion binding"/>
    <property type="evidence" value="ECO:0007669"/>
    <property type="project" value="InterPro"/>
</dbReference>
<dbReference type="PROSITE" id="PS51007">
    <property type="entry name" value="CYTC"/>
    <property type="match status" value="3"/>
</dbReference>
<comment type="caution">
    <text evidence="15">The sequence shown here is derived from an EMBL/GenBank/DDBJ whole genome shotgun (WGS) entry which is preliminary data.</text>
</comment>
<feature type="binding site" description="covalent" evidence="11">
    <location>
        <position position="183"/>
    </location>
    <ligand>
        <name>heme c</name>
        <dbReference type="ChEBI" id="CHEBI:61717"/>
        <label>2</label>
    </ligand>
</feature>
<evidence type="ECO:0000313" key="15">
    <source>
        <dbReference type="EMBL" id="SAK76249.1"/>
    </source>
</evidence>
<dbReference type="InterPro" id="IPR009056">
    <property type="entry name" value="Cyt_c-like_dom"/>
</dbReference>
<dbReference type="GO" id="GO:0020037">
    <property type="term" value="F:heme binding"/>
    <property type="evidence" value="ECO:0007669"/>
    <property type="project" value="InterPro"/>
</dbReference>
<feature type="domain" description="Cytochrome c" evidence="14">
    <location>
        <begin position="168"/>
        <end position="277"/>
    </location>
</feature>
<dbReference type="PIRSF" id="PIRSF000018">
    <property type="entry name" value="Mb_ADH_cyt_c"/>
    <property type="match status" value="1"/>
</dbReference>